<reference evidence="2" key="1">
    <citation type="submission" date="2015-12" db="EMBL/GenBank/DDBJ databases">
        <authorList>
            <person name="Lima A."/>
            <person name="Farahani Zayas N."/>
            <person name="Castro Da Silva M.A."/>
            <person name="Cabral A."/>
            <person name="Pessatti M.L."/>
        </authorList>
    </citation>
    <scope>NUCLEOTIDE SEQUENCE [LARGE SCALE GENOMIC DNA]</scope>
    <source>
        <strain evidence="2">LAMA 842</strain>
    </source>
</reference>
<sequence>MIAFADNGQLREYLQAFDNANCVSPALHTTQLLTDTTYGLAPRVDGEDVANIDGHIEFDLQNRPLPEDFPEGAESIVRTPYDITAEGALCLDTDRVSYDGMGGGFVLTGAPSDGIDYENCLERLEP</sequence>
<evidence type="ECO:0000313" key="1">
    <source>
        <dbReference type="EMBL" id="KXO12053.1"/>
    </source>
</evidence>
<dbReference type="PATRIC" id="fig|1306954.6.peg.94"/>
<proteinExistence type="predicted"/>
<organism evidence="1 2">
    <name type="scientific">Marinobacter excellens LAMA 842</name>
    <dbReference type="NCBI Taxonomy" id="1306954"/>
    <lineage>
        <taxon>Bacteria</taxon>
        <taxon>Pseudomonadati</taxon>
        <taxon>Pseudomonadota</taxon>
        <taxon>Gammaproteobacteria</taxon>
        <taxon>Pseudomonadales</taxon>
        <taxon>Marinobacteraceae</taxon>
        <taxon>Marinobacter</taxon>
    </lineage>
</organism>
<protein>
    <submittedName>
        <fullName evidence="1">Uncharacterized protein</fullName>
    </submittedName>
</protein>
<comment type="caution">
    <text evidence="1">The sequence shown here is derived from an EMBL/GenBank/DDBJ whole genome shotgun (WGS) entry which is preliminary data.</text>
</comment>
<accession>A0A137SI01</accession>
<keyword evidence="2" id="KW-1185">Reference proteome</keyword>
<dbReference type="AlphaFoldDB" id="A0A137SI01"/>
<dbReference type="EMBL" id="LOCO01000001">
    <property type="protein sequence ID" value="KXO12053.1"/>
    <property type="molecule type" value="Genomic_DNA"/>
</dbReference>
<dbReference type="Proteomes" id="UP000070282">
    <property type="component" value="Unassembled WGS sequence"/>
</dbReference>
<name>A0A137SI01_9GAMM</name>
<gene>
    <name evidence="1" type="ORF">J122_96</name>
</gene>
<evidence type="ECO:0000313" key="2">
    <source>
        <dbReference type="Proteomes" id="UP000070282"/>
    </source>
</evidence>